<feature type="domain" description="RRM" evidence="4">
    <location>
        <begin position="26"/>
        <end position="130"/>
    </location>
</feature>
<evidence type="ECO:0000313" key="5">
    <source>
        <dbReference type="EMBL" id="SYW82895.1"/>
    </source>
</evidence>
<dbReference type="PROSITE" id="PS50102">
    <property type="entry name" value="RRM"/>
    <property type="match status" value="2"/>
</dbReference>
<dbReference type="Pfam" id="PF00076">
    <property type="entry name" value="RRM_1"/>
    <property type="match status" value="2"/>
</dbReference>
<reference evidence="5" key="1">
    <citation type="submission" date="2018-08" db="EMBL/GenBank/DDBJ databases">
        <authorList>
            <person name="Guldener U."/>
        </authorList>
    </citation>
    <scope>NUCLEOTIDE SEQUENCE</scope>
    <source>
        <strain evidence="5">UB2</strain>
    </source>
</reference>
<dbReference type="InterPro" id="IPR012677">
    <property type="entry name" value="Nucleotide-bd_a/b_plait_sf"/>
</dbReference>
<proteinExistence type="predicted"/>
<protein>
    <recommendedName>
        <fullName evidence="4">RRM domain-containing protein</fullName>
    </recommendedName>
</protein>
<dbReference type="SUPFAM" id="SSF54928">
    <property type="entry name" value="RNA-binding domain, RBD"/>
    <property type="match status" value="2"/>
</dbReference>
<comment type="caution">
    <text evidence="5">The sequence shown here is derived from an EMBL/GenBank/DDBJ whole genome shotgun (WGS) entry which is preliminary data.</text>
</comment>
<keyword evidence="1 2" id="KW-0694">RNA-binding</keyword>
<dbReference type="InterPro" id="IPR035979">
    <property type="entry name" value="RBD_domain_sf"/>
</dbReference>
<feature type="region of interest" description="Disordered" evidence="3">
    <location>
        <begin position="323"/>
        <end position="343"/>
    </location>
</feature>
<evidence type="ECO:0000313" key="6">
    <source>
        <dbReference type="Proteomes" id="UP000658997"/>
    </source>
</evidence>
<dbReference type="InterPro" id="IPR052462">
    <property type="entry name" value="SLIRP/GR-RBP-like"/>
</dbReference>
<gene>
    <name evidence="5" type="ORF">UBRO2_05017</name>
</gene>
<dbReference type="SMART" id="SM00360">
    <property type="entry name" value="RRM"/>
    <property type="match status" value="2"/>
</dbReference>
<feature type="compositionally biased region" description="Basic and acidic residues" evidence="3">
    <location>
        <begin position="149"/>
        <end position="163"/>
    </location>
</feature>
<evidence type="ECO:0000259" key="4">
    <source>
        <dbReference type="PROSITE" id="PS50102"/>
    </source>
</evidence>
<dbReference type="PANTHER" id="PTHR48027">
    <property type="entry name" value="HETEROGENEOUS NUCLEAR RIBONUCLEOPROTEIN 87F-RELATED"/>
    <property type="match status" value="1"/>
</dbReference>
<accession>A0A8H8QQZ7</accession>
<name>A0A8H8QQZ7_9BASI</name>
<dbReference type="InterPro" id="IPR000504">
    <property type="entry name" value="RRM_dom"/>
</dbReference>
<dbReference type="EMBL" id="ULHB01000136">
    <property type="protein sequence ID" value="SYW82895.1"/>
    <property type="molecule type" value="Genomic_DNA"/>
</dbReference>
<feature type="compositionally biased region" description="Basic residues" evidence="3">
    <location>
        <begin position="194"/>
        <end position="204"/>
    </location>
</feature>
<sequence length="343" mass="37011">MADLNQSVVDPAANDAQVAKPRKDEKKVFAGNLAFATTEDELKTLFSEAGNVFKSVTDILSSLRLIATLHPFPPNSNLRSTHAQIVTRGTRSLGYGFVTFSTEAEAQTAIQLLNKRDIGGREISVESAKPQAVADAEKQKSRRSRQKSKAKESSRAPRRARADEGEEGAAEEDAAKAATNGDDTEQTNPTKPSKSAKRRQKKKAAAAAAKGESTTAEVKTESGEAEPRAPRAKRQPKVKPQGEPSPTLVFVANLAFSTTDDSLKAAFSEYKVKSAHVVKRRSSDRSKGFGFVDFEDNAEQQRAVASAQGKQIDGREVTLQVAVRNDQSEKTEDEAAQPTQAIA</sequence>
<dbReference type="Gene3D" id="3.30.70.330">
    <property type="match status" value="2"/>
</dbReference>
<evidence type="ECO:0000256" key="3">
    <source>
        <dbReference type="SAM" id="MobiDB-lite"/>
    </source>
</evidence>
<feature type="region of interest" description="Disordered" evidence="3">
    <location>
        <begin position="123"/>
        <end position="246"/>
    </location>
</feature>
<dbReference type="Proteomes" id="UP000658997">
    <property type="component" value="Unassembled WGS sequence"/>
</dbReference>
<feature type="domain" description="RRM" evidence="4">
    <location>
        <begin position="247"/>
        <end position="324"/>
    </location>
</feature>
<organism evidence="5 6">
    <name type="scientific">Ustilago bromivora</name>
    <dbReference type="NCBI Taxonomy" id="307758"/>
    <lineage>
        <taxon>Eukaryota</taxon>
        <taxon>Fungi</taxon>
        <taxon>Dikarya</taxon>
        <taxon>Basidiomycota</taxon>
        <taxon>Ustilaginomycotina</taxon>
        <taxon>Ustilaginomycetes</taxon>
        <taxon>Ustilaginales</taxon>
        <taxon>Ustilaginaceae</taxon>
        <taxon>Ustilago</taxon>
    </lineage>
</organism>
<dbReference type="AlphaFoldDB" id="A0A8H8QQZ7"/>
<keyword evidence="6" id="KW-1185">Reference proteome</keyword>
<evidence type="ECO:0000256" key="1">
    <source>
        <dbReference type="ARBA" id="ARBA00022884"/>
    </source>
</evidence>
<dbReference type="GO" id="GO:0003723">
    <property type="term" value="F:RNA binding"/>
    <property type="evidence" value="ECO:0007669"/>
    <property type="project" value="UniProtKB-UniRule"/>
</dbReference>
<feature type="compositionally biased region" description="Basic and acidic residues" evidence="3">
    <location>
        <begin position="218"/>
        <end position="229"/>
    </location>
</feature>
<evidence type="ECO:0000256" key="2">
    <source>
        <dbReference type="PROSITE-ProRule" id="PRU00176"/>
    </source>
</evidence>